<protein>
    <recommendedName>
        <fullName evidence="3">WbqC family protein</fullName>
    </recommendedName>
</protein>
<name>A0A7W5UV15_9BACT</name>
<dbReference type="Proteomes" id="UP000541425">
    <property type="component" value="Unassembled WGS sequence"/>
</dbReference>
<proteinExistence type="predicted"/>
<dbReference type="EMBL" id="JACICA010000002">
    <property type="protein sequence ID" value="MBB3702094.1"/>
    <property type="molecule type" value="Genomic_DNA"/>
</dbReference>
<gene>
    <name evidence="1" type="ORF">FHS60_000547</name>
</gene>
<dbReference type="InterPro" id="IPR014985">
    <property type="entry name" value="WbqC"/>
</dbReference>
<dbReference type="RefSeq" id="WP_183694567.1">
    <property type="nucleotide sequence ID" value="NZ_JACICA010000002.1"/>
</dbReference>
<evidence type="ECO:0000313" key="1">
    <source>
        <dbReference type="EMBL" id="MBB3702094.1"/>
    </source>
</evidence>
<reference evidence="1 2" key="1">
    <citation type="submission" date="2020-08" db="EMBL/GenBank/DDBJ databases">
        <title>Genomic Encyclopedia of Type Strains, Phase IV (KMG-IV): sequencing the most valuable type-strain genomes for metagenomic binning, comparative biology and taxonomic classification.</title>
        <authorList>
            <person name="Goeker M."/>
        </authorList>
    </citation>
    <scope>NUCLEOTIDE SEQUENCE [LARGE SCALE GENOMIC DNA]</scope>
    <source>
        <strain evidence="1 2">DSM 22548</strain>
    </source>
</reference>
<accession>A0A7W5UV15</accession>
<dbReference type="Pfam" id="PF08889">
    <property type="entry name" value="WbqC"/>
    <property type="match status" value="1"/>
</dbReference>
<evidence type="ECO:0000313" key="2">
    <source>
        <dbReference type="Proteomes" id="UP000541425"/>
    </source>
</evidence>
<dbReference type="AlphaFoldDB" id="A0A7W5UV15"/>
<organism evidence="1 2">
    <name type="scientific">Alloprevotella rava</name>
    <dbReference type="NCBI Taxonomy" id="671218"/>
    <lineage>
        <taxon>Bacteria</taxon>
        <taxon>Pseudomonadati</taxon>
        <taxon>Bacteroidota</taxon>
        <taxon>Bacteroidia</taxon>
        <taxon>Bacteroidales</taxon>
        <taxon>Prevotellaceae</taxon>
        <taxon>Alloprevotella</taxon>
    </lineage>
</organism>
<evidence type="ECO:0008006" key="3">
    <source>
        <dbReference type="Google" id="ProtNLM"/>
    </source>
</evidence>
<comment type="caution">
    <text evidence="1">The sequence shown here is derived from an EMBL/GenBank/DDBJ whole genome shotgun (WGS) entry which is preliminary data.</text>
</comment>
<sequence>MNTVLLSSAYLPPIQYFARLYAADQILAERCDHYVKQTYRNRAVIASSNGPLALTVPIVRTGENNQPMRALRISDHGRWRRLHWTALVSAYEQSPYFPYYEDDFRQFYEEPYEYLIDFNDALQTKICELLMLTPDIRPTTEYVKTPAPEIEDCRDLIRPKVSFSEDARFRIVPYYQVFQSRLGFLPNLSIVDLLFNMGPESRLVLKKSLV</sequence>